<reference evidence="2" key="2">
    <citation type="submission" date="2025-08" db="UniProtKB">
        <authorList>
            <consortium name="Ensembl"/>
        </authorList>
    </citation>
    <scope>IDENTIFICATION</scope>
</reference>
<accession>A0A7N9CS45</accession>
<feature type="signal peptide" evidence="1">
    <location>
        <begin position="1"/>
        <end position="23"/>
    </location>
</feature>
<dbReference type="AlphaFoldDB" id="A0A7N9CS45"/>
<dbReference type="GeneTree" id="ENSGT00940000161627"/>
<keyword evidence="1" id="KW-0732">Signal</keyword>
<dbReference type="Ensembl" id="ENSMFAT00000089492.1">
    <property type="protein sequence ID" value="ENSMFAP00000052959.1"/>
    <property type="gene ID" value="ENSMFAG00000053865.1"/>
</dbReference>
<proteinExistence type="predicted"/>
<evidence type="ECO:0000313" key="3">
    <source>
        <dbReference type="Proteomes" id="UP000233100"/>
    </source>
</evidence>
<protein>
    <recommendedName>
        <fullName evidence="4">Secreted protein</fullName>
    </recommendedName>
</protein>
<sequence length="180" mass="20855">MCLLAISFWDFFFVFFFFRQSLALVAQAAVQWRDLGSLQPLPPGFKRSFCLTHLPSSWGYRHMPLCWASFCIFSRDGVSPCWPGTPDVVIHPPRPPKVLDYKCEPPHSAKKFLFKSFVCFFLFLWRQESCYISQAGLEFLDSIDSLAEAPKCWDYRREPPRPAHTYTRAGYARPPLACTK</sequence>
<reference evidence="2 3" key="1">
    <citation type="submission" date="2013-03" db="EMBL/GenBank/DDBJ databases">
        <authorList>
            <person name="Warren W."/>
            <person name="Wilson R.K."/>
        </authorList>
    </citation>
    <scope>NUCLEOTIDE SEQUENCE</scope>
</reference>
<dbReference type="Proteomes" id="UP000233100">
    <property type="component" value="Chromosome 19"/>
</dbReference>
<feature type="chain" id="PRO_5030891909" description="Secreted protein" evidence="1">
    <location>
        <begin position="24"/>
        <end position="180"/>
    </location>
</feature>
<evidence type="ECO:0000256" key="1">
    <source>
        <dbReference type="SAM" id="SignalP"/>
    </source>
</evidence>
<evidence type="ECO:0000313" key="2">
    <source>
        <dbReference type="Ensembl" id="ENSMFAP00000052959.1"/>
    </source>
</evidence>
<name>A0A7N9CS45_MACFA</name>
<evidence type="ECO:0008006" key="4">
    <source>
        <dbReference type="Google" id="ProtNLM"/>
    </source>
</evidence>
<keyword evidence="3" id="KW-1185">Reference proteome</keyword>
<dbReference type="PANTHER" id="PTHR46254:SF11">
    <property type="entry name" value="SECRETED PROTEIN"/>
    <property type="match status" value="1"/>
</dbReference>
<reference evidence="2" key="3">
    <citation type="submission" date="2025-09" db="UniProtKB">
        <authorList>
            <consortium name="Ensembl"/>
        </authorList>
    </citation>
    <scope>IDENTIFICATION</scope>
</reference>
<organism evidence="2 3">
    <name type="scientific">Macaca fascicularis</name>
    <name type="common">Crab-eating macaque</name>
    <name type="synonym">Cynomolgus monkey</name>
    <dbReference type="NCBI Taxonomy" id="9541"/>
    <lineage>
        <taxon>Eukaryota</taxon>
        <taxon>Metazoa</taxon>
        <taxon>Chordata</taxon>
        <taxon>Craniata</taxon>
        <taxon>Vertebrata</taxon>
        <taxon>Euteleostomi</taxon>
        <taxon>Mammalia</taxon>
        <taxon>Eutheria</taxon>
        <taxon>Euarchontoglires</taxon>
        <taxon>Primates</taxon>
        <taxon>Haplorrhini</taxon>
        <taxon>Catarrhini</taxon>
        <taxon>Cercopithecidae</taxon>
        <taxon>Cercopithecinae</taxon>
        <taxon>Macaca</taxon>
    </lineage>
</organism>
<dbReference type="PANTHER" id="PTHR46254">
    <property type="entry name" value="PROTEIN GVQW1-RELATED"/>
    <property type="match status" value="1"/>
</dbReference>